<accession>A0A5C5BT97</accession>
<organism evidence="2 3">
    <name type="scientific">Eggerthella lenta</name>
    <name type="common">Eubacterium lentum</name>
    <dbReference type="NCBI Taxonomy" id="84112"/>
    <lineage>
        <taxon>Bacteria</taxon>
        <taxon>Bacillati</taxon>
        <taxon>Actinomycetota</taxon>
        <taxon>Coriobacteriia</taxon>
        <taxon>Eggerthellales</taxon>
        <taxon>Eggerthellaceae</taxon>
        <taxon>Eggerthella</taxon>
    </lineage>
</organism>
<sequence>MAKDYVTCRTCGACEVVLASEAPWALVRDLGLCADDGLSPVDPDEPRRGADAECWRPRPW</sequence>
<proteinExistence type="predicted"/>
<comment type="caution">
    <text evidence="2">The sequence shown here is derived from an EMBL/GenBank/DDBJ whole genome shotgun (WGS) entry which is preliminary data.</text>
</comment>
<evidence type="ECO:0000256" key="1">
    <source>
        <dbReference type="SAM" id="MobiDB-lite"/>
    </source>
</evidence>
<gene>
    <name evidence="2" type="ORF">FIC87_12515</name>
</gene>
<protein>
    <submittedName>
        <fullName evidence="2">Uncharacterized protein</fullName>
    </submittedName>
</protein>
<reference evidence="2 3" key="1">
    <citation type="journal article" date="2005" name="Appl. Environ. Microbiol.">
        <title>Intestinal bacterial communities that produce active estrogen-like compounds enterodiol and enterolactone in humans.</title>
        <authorList>
            <person name="Clavel T."/>
            <person name="Henderson G."/>
            <person name="Alpert C.A."/>
            <person name="Philippe C."/>
            <person name="Rigottier-Gois L."/>
            <person name="Dore J."/>
            <person name="Blaut M."/>
        </authorList>
    </citation>
    <scope>NUCLEOTIDE SEQUENCE [LARGE SCALE GENOMIC DNA]</scope>
    <source>
        <strain evidence="2 3">SECO-MT75m2</strain>
    </source>
</reference>
<evidence type="ECO:0000313" key="3">
    <source>
        <dbReference type="Proteomes" id="UP000312594"/>
    </source>
</evidence>
<dbReference type="Proteomes" id="UP000312594">
    <property type="component" value="Unassembled WGS sequence"/>
</dbReference>
<dbReference type="RefSeq" id="WP_139912957.1">
    <property type="nucleotide sequence ID" value="NZ_VEVP01000036.1"/>
</dbReference>
<dbReference type="EMBL" id="VEVP01000036">
    <property type="protein sequence ID" value="TNU89016.1"/>
    <property type="molecule type" value="Genomic_DNA"/>
</dbReference>
<feature type="compositionally biased region" description="Basic and acidic residues" evidence="1">
    <location>
        <begin position="44"/>
        <end position="60"/>
    </location>
</feature>
<evidence type="ECO:0000313" key="2">
    <source>
        <dbReference type="EMBL" id="TNU89016.1"/>
    </source>
</evidence>
<name>A0A5C5BT97_EGGLN</name>
<feature type="region of interest" description="Disordered" evidence="1">
    <location>
        <begin position="38"/>
        <end position="60"/>
    </location>
</feature>
<dbReference type="AlphaFoldDB" id="A0A5C5BT97"/>